<organism evidence="1">
    <name type="scientific">Faunusvirus sp</name>
    <dbReference type="NCBI Taxonomy" id="2487766"/>
    <lineage>
        <taxon>Viruses</taxon>
        <taxon>Varidnaviria</taxon>
        <taxon>Bamfordvirae</taxon>
        <taxon>Nucleocytoviricota</taxon>
        <taxon>Megaviricetes</taxon>
        <taxon>Imitervirales</taxon>
        <taxon>Mimiviridae</taxon>
    </lineage>
</organism>
<accession>A0A3G4ZWW8</accession>
<protein>
    <submittedName>
        <fullName evidence="1">Uncharacterized protein</fullName>
    </submittedName>
</protein>
<gene>
    <name evidence="1" type="ORF">Faunusvirus11_24</name>
</gene>
<reference evidence="1" key="1">
    <citation type="submission" date="2018-10" db="EMBL/GenBank/DDBJ databases">
        <title>Hidden diversity of soil giant viruses.</title>
        <authorList>
            <person name="Schulz F."/>
            <person name="Alteio L."/>
            <person name="Goudeau D."/>
            <person name="Ryan E.M."/>
            <person name="Malmstrom R.R."/>
            <person name="Blanchard J."/>
            <person name="Woyke T."/>
        </authorList>
    </citation>
    <scope>NUCLEOTIDE SEQUENCE</scope>
    <source>
        <strain evidence="1">FNV1</strain>
    </source>
</reference>
<proteinExistence type="predicted"/>
<name>A0A3G4ZWW8_9VIRU</name>
<dbReference type="EMBL" id="MK072142">
    <property type="protein sequence ID" value="AYV79385.1"/>
    <property type="molecule type" value="Genomic_DNA"/>
</dbReference>
<sequence length="165" mass="19178">MLDEVKDAEYVQLEQEYKQLVELRHAELLNARKEHMRSKILCMRQELNLFADQKESQEDRNLMLINLIQELHTTELAGKILTMQNKIANDLQNDTQHIRDLALLDAVRSEFGDKMTDDIIELQMYLDSCRKSKEQAGQAGQTTQDGRTGQADLDLKTYLLRREIG</sequence>
<evidence type="ECO:0000313" key="1">
    <source>
        <dbReference type="EMBL" id="AYV79385.1"/>
    </source>
</evidence>